<evidence type="ECO:0000313" key="8">
    <source>
        <dbReference type="EMBL" id="RAS58985.1"/>
    </source>
</evidence>
<comment type="subcellular location">
    <subcellularLocation>
        <location evidence="1">Cell membrane</location>
        <topology evidence="1">Multi-pass membrane protein</topology>
    </subcellularLocation>
</comment>
<evidence type="ECO:0000256" key="2">
    <source>
        <dbReference type="ARBA" id="ARBA00022475"/>
    </source>
</evidence>
<dbReference type="EMBL" id="QLTT01000016">
    <property type="protein sequence ID" value="RAS58985.1"/>
    <property type="molecule type" value="Genomic_DNA"/>
</dbReference>
<feature type="transmembrane region" description="Helical" evidence="6">
    <location>
        <begin position="6"/>
        <end position="23"/>
    </location>
</feature>
<sequence length="285" mass="30072">MIRPLLWGACLGTGLWALAVWLFPPRPALHEVLAMLSASPSPSTSRSPVWRVVGPFGTPTARLRADLNVVGTDVERHLVSKALYGLVGAALTSCVSLALVINGVGLPWTTSVVAIAGFAVIGFLVPDLKVREAAQRRRSDFRHALGAYLNLVRILLAGGAGVDAALTDAADVGNGWAFHQLRQALVTAQVTRTTPWEALDRLGEDLQLRQLSDLAAAVSLAGTDGAKIRSSLGSKAAALRAKEITDSEGEARAATERMSLPLVLLMLGFLLFIGYPALVSVLNGL</sequence>
<reference evidence="8 9" key="1">
    <citation type="submission" date="2018-06" db="EMBL/GenBank/DDBJ databases">
        <title>Genomic Encyclopedia of Type Strains, Phase IV (KMG-IV): sequencing the most valuable type-strain genomes for metagenomic binning, comparative biology and taxonomic classification.</title>
        <authorList>
            <person name="Goeker M."/>
        </authorList>
    </citation>
    <scope>NUCLEOTIDE SEQUENCE [LARGE SCALE GENOMIC DNA]</scope>
    <source>
        <strain evidence="8 9">DSM 45479</strain>
    </source>
</reference>
<evidence type="ECO:0000256" key="1">
    <source>
        <dbReference type="ARBA" id="ARBA00004651"/>
    </source>
</evidence>
<feature type="domain" description="Type II secretion system protein GspF" evidence="7">
    <location>
        <begin position="149"/>
        <end position="276"/>
    </location>
</feature>
<dbReference type="PANTHER" id="PTHR35007">
    <property type="entry name" value="INTEGRAL MEMBRANE PROTEIN-RELATED"/>
    <property type="match status" value="1"/>
</dbReference>
<dbReference type="Proteomes" id="UP000248714">
    <property type="component" value="Unassembled WGS sequence"/>
</dbReference>
<comment type="caution">
    <text evidence="8">The sequence shown here is derived from an EMBL/GenBank/DDBJ whole genome shotgun (WGS) entry which is preliminary data.</text>
</comment>
<protein>
    <submittedName>
        <fullName evidence="8">Type II secretion system (T2SS) protein F</fullName>
    </submittedName>
</protein>
<evidence type="ECO:0000313" key="9">
    <source>
        <dbReference type="Proteomes" id="UP000248714"/>
    </source>
</evidence>
<dbReference type="RefSeq" id="WP_112232336.1">
    <property type="nucleotide sequence ID" value="NZ_QLTT01000016.1"/>
</dbReference>
<evidence type="ECO:0000256" key="4">
    <source>
        <dbReference type="ARBA" id="ARBA00022989"/>
    </source>
</evidence>
<keyword evidence="5 6" id="KW-0472">Membrane</keyword>
<accession>A0ABX9DVM8</accession>
<keyword evidence="3 6" id="KW-0812">Transmembrane</keyword>
<evidence type="ECO:0000256" key="5">
    <source>
        <dbReference type="ARBA" id="ARBA00023136"/>
    </source>
</evidence>
<dbReference type="Pfam" id="PF00482">
    <property type="entry name" value="T2SSF"/>
    <property type="match status" value="1"/>
</dbReference>
<dbReference type="PANTHER" id="PTHR35007:SF1">
    <property type="entry name" value="PILUS ASSEMBLY PROTEIN"/>
    <property type="match status" value="1"/>
</dbReference>
<evidence type="ECO:0000259" key="7">
    <source>
        <dbReference type="Pfam" id="PF00482"/>
    </source>
</evidence>
<keyword evidence="4 6" id="KW-1133">Transmembrane helix</keyword>
<keyword evidence="9" id="KW-1185">Reference proteome</keyword>
<proteinExistence type="predicted"/>
<keyword evidence="2" id="KW-1003">Cell membrane</keyword>
<organism evidence="8 9">
    <name type="scientific">Lentzea atacamensis</name>
    <dbReference type="NCBI Taxonomy" id="531938"/>
    <lineage>
        <taxon>Bacteria</taxon>
        <taxon>Bacillati</taxon>
        <taxon>Actinomycetota</taxon>
        <taxon>Actinomycetes</taxon>
        <taxon>Pseudonocardiales</taxon>
        <taxon>Pseudonocardiaceae</taxon>
        <taxon>Lentzea</taxon>
    </lineage>
</organism>
<gene>
    <name evidence="8" type="ORF">C8D87_11638</name>
</gene>
<evidence type="ECO:0000256" key="6">
    <source>
        <dbReference type="SAM" id="Phobius"/>
    </source>
</evidence>
<feature type="transmembrane region" description="Helical" evidence="6">
    <location>
        <begin position="82"/>
        <end position="102"/>
    </location>
</feature>
<name>A0ABX9DVM8_9PSEU</name>
<feature type="transmembrane region" description="Helical" evidence="6">
    <location>
        <begin position="262"/>
        <end position="282"/>
    </location>
</feature>
<evidence type="ECO:0000256" key="3">
    <source>
        <dbReference type="ARBA" id="ARBA00022692"/>
    </source>
</evidence>
<feature type="transmembrane region" description="Helical" evidence="6">
    <location>
        <begin position="108"/>
        <end position="128"/>
    </location>
</feature>
<dbReference type="InterPro" id="IPR018076">
    <property type="entry name" value="T2SS_GspF_dom"/>
</dbReference>